<comment type="caution">
    <text evidence="1">The sequence shown here is derived from an EMBL/GenBank/DDBJ whole genome shotgun (WGS) entry which is preliminary data.</text>
</comment>
<sequence length="70" mass="7806">MSEVALLRQRIEMECEAMRQAMQGFRATASHDIINHQYSAIGGLQERLADLVGEREAAMIAVEAYIQIIG</sequence>
<dbReference type="RefSeq" id="WP_151756517.1">
    <property type="nucleotide sequence ID" value="NZ_BKZW01000001.1"/>
</dbReference>
<evidence type="ECO:0000313" key="1">
    <source>
        <dbReference type="EMBL" id="GER88638.1"/>
    </source>
</evidence>
<organism evidence="1 2">
    <name type="scientific">Dictyobacter vulcani</name>
    <dbReference type="NCBI Taxonomy" id="2607529"/>
    <lineage>
        <taxon>Bacteria</taxon>
        <taxon>Bacillati</taxon>
        <taxon>Chloroflexota</taxon>
        <taxon>Ktedonobacteria</taxon>
        <taxon>Ktedonobacterales</taxon>
        <taxon>Dictyobacteraceae</taxon>
        <taxon>Dictyobacter</taxon>
    </lineage>
</organism>
<reference evidence="1 2" key="1">
    <citation type="submission" date="2019-10" db="EMBL/GenBank/DDBJ databases">
        <title>Dictyobacter vulcani sp. nov., within the class Ktedonobacteria, isolated from soil of volcanic Mt. Zao.</title>
        <authorList>
            <person name="Zheng Y."/>
            <person name="Wang C.M."/>
            <person name="Sakai Y."/>
            <person name="Abe K."/>
            <person name="Yokota A."/>
            <person name="Yabe S."/>
        </authorList>
    </citation>
    <scope>NUCLEOTIDE SEQUENCE [LARGE SCALE GENOMIC DNA]</scope>
    <source>
        <strain evidence="1 2">W12</strain>
    </source>
</reference>
<accession>A0A5J4KGB9</accession>
<evidence type="ECO:0000313" key="2">
    <source>
        <dbReference type="Proteomes" id="UP000326912"/>
    </source>
</evidence>
<name>A0A5J4KGB9_9CHLR</name>
<keyword evidence="2" id="KW-1185">Reference proteome</keyword>
<dbReference type="EMBL" id="BKZW01000001">
    <property type="protein sequence ID" value="GER88638.1"/>
    <property type="molecule type" value="Genomic_DNA"/>
</dbReference>
<dbReference type="AlphaFoldDB" id="A0A5J4KGB9"/>
<protein>
    <submittedName>
        <fullName evidence="1">Uncharacterized protein</fullName>
    </submittedName>
</protein>
<proteinExistence type="predicted"/>
<dbReference type="Proteomes" id="UP000326912">
    <property type="component" value="Unassembled WGS sequence"/>
</dbReference>
<gene>
    <name evidence="1" type="ORF">KDW_28000</name>
</gene>